<dbReference type="Pfam" id="PF13738">
    <property type="entry name" value="Pyr_redox_3"/>
    <property type="match status" value="1"/>
</dbReference>
<dbReference type="AlphaFoldDB" id="A0AAV9MW02"/>
<keyword evidence="5" id="KW-1185">Reference proteome</keyword>
<accession>A0AAV9MW02</accession>
<dbReference type="EMBL" id="JAVRRD010000034">
    <property type="protein sequence ID" value="KAK5045861.1"/>
    <property type="molecule type" value="Genomic_DNA"/>
</dbReference>
<keyword evidence="1" id="KW-0285">Flavoprotein</keyword>
<dbReference type="InterPro" id="IPR050346">
    <property type="entry name" value="FMO-like"/>
</dbReference>
<proteinExistence type="predicted"/>
<dbReference type="PANTHER" id="PTHR23023">
    <property type="entry name" value="DIMETHYLANILINE MONOOXYGENASE"/>
    <property type="match status" value="1"/>
</dbReference>
<dbReference type="InterPro" id="IPR036188">
    <property type="entry name" value="FAD/NAD-bd_sf"/>
</dbReference>
<dbReference type="Proteomes" id="UP001358417">
    <property type="component" value="Unassembled WGS sequence"/>
</dbReference>
<dbReference type="Gene3D" id="3.50.50.60">
    <property type="entry name" value="FAD/NAD(P)-binding domain"/>
    <property type="match status" value="1"/>
</dbReference>
<dbReference type="SUPFAM" id="SSF51905">
    <property type="entry name" value="FAD/NAD(P)-binding domain"/>
    <property type="match status" value="3"/>
</dbReference>
<evidence type="ECO:0000313" key="4">
    <source>
        <dbReference type="EMBL" id="KAK5045861.1"/>
    </source>
</evidence>
<gene>
    <name evidence="4" type="ORF">LTR84_008954</name>
</gene>
<evidence type="ECO:0000256" key="2">
    <source>
        <dbReference type="ARBA" id="ARBA00022827"/>
    </source>
</evidence>
<sequence>MAEKYDIVVVGAGKKNIHLEHVSFLSDVFLVGWFGLAAAKAYLEMYPGEKMAVFESADTCGGTWGKARLYPGLKSNNMIGTYEYPDFPMSEDVYGVKPFQHIPGTVLHRYLTDYAKHFGVFDRVQFNTVVENIKPSATDGWTLSLRGPKGPRTLETAKLILATGLTSSPNMPQYTGAESFGAPLFHAKDFCKQAPHLGKVNNAVVVGGAKSAFDVAYAMVEDGATVDLVVRPDGHGPVWIAPMFVTPFKKRLDQLLHLRWMTWFSPCPWGGEDGYPNIRNFLHGTFIGRWLVNTFWKVLSNDVLTLNGYDNHPELKKLKPWHSAFWIGSGLSIQNYDTSLFDMVRQGKIRVHVENIDHLEPKTVVLTSGKKLETDVIVCSTGWKKESGLRFDGLDEYALGLKYSKSEKEMLNKEADEKVLKMFPRLRNQPQLNCEPKKGDPLRLYRFMVPPTMMGAKNIAFAGMVSTVSTSICASVQGLWISLFLHGKIDRLAQSDQEVTEEVMLHTQWGKWRYPCGYGATLPDFVFEALPYMDLLLGDMKLKNHRKDSWLAEITTPYSPRDFKGLLGEWKQGHAKS</sequence>
<keyword evidence="3" id="KW-0560">Oxidoreductase</keyword>
<evidence type="ECO:0000256" key="1">
    <source>
        <dbReference type="ARBA" id="ARBA00022630"/>
    </source>
</evidence>
<evidence type="ECO:0000313" key="5">
    <source>
        <dbReference type="Proteomes" id="UP001358417"/>
    </source>
</evidence>
<organism evidence="4 5">
    <name type="scientific">Exophiala bonariae</name>
    <dbReference type="NCBI Taxonomy" id="1690606"/>
    <lineage>
        <taxon>Eukaryota</taxon>
        <taxon>Fungi</taxon>
        <taxon>Dikarya</taxon>
        <taxon>Ascomycota</taxon>
        <taxon>Pezizomycotina</taxon>
        <taxon>Eurotiomycetes</taxon>
        <taxon>Chaetothyriomycetidae</taxon>
        <taxon>Chaetothyriales</taxon>
        <taxon>Herpotrichiellaceae</taxon>
        <taxon>Exophiala</taxon>
    </lineage>
</organism>
<dbReference type="GO" id="GO:0016491">
    <property type="term" value="F:oxidoreductase activity"/>
    <property type="evidence" value="ECO:0007669"/>
    <property type="project" value="UniProtKB-KW"/>
</dbReference>
<name>A0AAV9MW02_9EURO</name>
<protein>
    <recommendedName>
        <fullName evidence="6">L-ornithine N(5)-oxygenase</fullName>
    </recommendedName>
</protein>
<reference evidence="4 5" key="1">
    <citation type="submission" date="2023-08" db="EMBL/GenBank/DDBJ databases">
        <title>Black Yeasts Isolated from many extreme environments.</title>
        <authorList>
            <person name="Coleine C."/>
            <person name="Stajich J.E."/>
            <person name="Selbmann L."/>
        </authorList>
    </citation>
    <scope>NUCLEOTIDE SEQUENCE [LARGE SCALE GENOMIC DNA]</scope>
    <source>
        <strain evidence="4 5">CCFEE 5792</strain>
    </source>
</reference>
<keyword evidence="2" id="KW-0274">FAD</keyword>
<dbReference type="RefSeq" id="XP_064701472.1">
    <property type="nucleotide sequence ID" value="XM_064852497.1"/>
</dbReference>
<comment type="caution">
    <text evidence="4">The sequence shown here is derived from an EMBL/GenBank/DDBJ whole genome shotgun (WGS) entry which is preliminary data.</text>
</comment>
<evidence type="ECO:0008006" key="6">
    <source>
        <dbReference type="Google" id="ProtNLM"/>
    </source>
</evidence>
<evidence type="ECO:0000256" key="3">
    <source>
        <dbReference type="ARBA" id="ARBA00023002"/>
    </source>
</evidence>
<dbReference type="GeneID" id="89977116"/>